<proteinExistence type="predicted"/>
<dbReference type="Proteomes" id="UP000735302">
    <property type="component" value="Unassembled WGS sequence"/>
</dbReference>
<name>A0AAV4CYJ4_9GAST</name>
<dbReference type="EMBL" id="BLXT01007159">
    <property type="protein sequence ID" value="GFO36978.1"/>
    <property type="molecule type" value="Genomic_DNA"/>
</dbReference>
<protein>
    <submittedName>
        <fullName evidence="1">Endonuclease-reverse transcriptase</fullName>
    </submittedName>
</protein>
<comment type="caution">
    <text evidence="1">The sequence shown here is derived from an EMBL/GenBank/DDBJ whole genome shotgun (WGS) entry which is preliminary data.</text>
</comment>
<keyword evidence="1" id="KW-0255">Endonuclease</keyword>
<sequence length="116" mass="13827">MHGHLKEILKLQLVQSRQQKGEKIKQVTKFKHLGYLITSDRRRTSEISKRLATAKDTFQKKKPVLTKKNISMDTRITVMKYGQCYYTEVSVGQYARKERELEAVEMWFIRRMMRSS</sequence>
<evidence type="ECO:0000313" key="1">
    <source>
        <dbReference type="EMBL" id="GFO36978.1"/>
    </source>
</evidence>
<keyword evidence="1" id="KW-0540">Nuclease</keyword>
<evidence type="ECO:0000313" key="2">
    <source>
        <dbReference type="Proteomes" id="UP000735302"/>
    </source>
</evidence>
<reference evidence="1 2" key="1">
    <citation type="journal article" date="2021" name="Elife">
        <title>Chloroplast acquisition without the gene transfer in kleptoplastic sea slugs, Plakobranchus ocellatus.</title>
        <authorList>
            <person name="Maeda T."/>
            <person name="Takahashi S."/>
            <person name="Yoshida T."/>
            <person name="Shimamura S."/>
            <person name="Takaki Y."/>
            <person name="Nagai Y."/>
            <person name="Toyoda A."/>
            <person name="Suzuki Y."/>
            <person name="Arimoto A."/>
            <person name="Ishii H."/>
            <person name="Satoh N."/>
            <person name="Nishiyama T."/>
            <person name="Hasebe M."/>
            <person name="Maruyama T."/>
            <person name="Minagawa J."/>
            <person name="Obokata J."/>
            <person name="Shigenobu S."/>
        </authorList>
    </citation>
    <scope>NUCLEOTIDE SEQUENCE [LARGE SCALE GENOMIC DNA]</scope>
</reference>
<organism evidence="1 2">
    <name type="scientific">Plakobranchus ocellatus</name>
    <dbReference type="NCBI Taxonomy" id="259542"/>
    <lineage>
        <taxon>Eukaryota</taxon>
        <taxon>Metazoa</taxon>
        <taxon>Spiralia</taxon>
        <taxon>Lophotrochozoa</taxon>
        <taxon>Mollusca</taxon>
        <taxon>Gastropoda</taxon>
        <taxon>Heterobranchia</taxon>
        <taxon>Euthyneura</taxon>
        <taxon>Panpulmonata</taxon>
        <taxon>Sacoglossa</taxon>
        <taxon>Placobranchoidea</taxon>
        <taxon>Plakobranchidae</taxon>
        <taxon>Plakobranchus</taxon>
    </lineage>
</organism>
<dbReference type="GO" id="GO:0004519">
    <property type="term" value="F:endonuclease activity"/>
    <property type="evidence" value="ECO:0007669"/>
    <property type="project" value="UniProtKB-KW"/>
</dbReference>
<accession>A0AAV4CYJ4</accession>
<dbReference type="AlphaFoldDB" id="A0AAV4CYJ4"/>
<gene>
    <name evidence="1" type="ORF">PoB_006348300</name>
</gene>
<keyword evidence="2" id="KW-1185">Reference proteome</keyword>
<keyword evidence="1" id="KW-0378">Hydrolase</keyword>